<gene>
    <name evidence="1" type="ORF">KIN20_017475</name>
</gene>
<organism evidence="1 2">
    <name type="scientific">Parelaphostrongylus tenuis</name>
    <name type="common">Meningeal worm</name>
    <dbReference type="NCBI Taxonomy" id="148309"/>
    <lineage>
        <taxon>Eukaryota</taxon>
        <taxon>Metazoa</taxon>
        <taxon>Ecdysozoa</taxon>
        <taxon>Nematoda</taxon>
        <taxon>Chromadorea</taxon>
        <taxon>Rhabditida</taxon>
        <taxon>Rhabditina</taxon>
        <taxon>Rhabditomorpha</taxon>
        <taxon>Strongyloidea</taxon>
        <taxon>Metastrongylidae</taxon>
        <taxon>Parelaphostrongylus</taxon>
    </lineage>
</organism>
<sequence length="70" mass="7824">MVQANENRTALRYFDGLTSASAACCTHPPDLLKVHLQTQQFGRISLGQIAVKLYEVMASFRSRTRPSIDI</sequence>
<reference evidence="1" key="1">
    <citation type="submission" date="2021-06" db="EMBL/GenBank/DDBJ databases">
        <title>Parelaphostrongylus tenuis whole genome reference sequence.</title>
        <authorList>
            <person name="Garwood T.J."/>
            <person name="Larsen P.A."/>
            <person name="Fountain-Jones N.M."/>
            <person name="Garbe J.R."/>
            <person name="Macchietto M.G."/>
            <person name="Kania S.A."/>
            <person name="Gerhold R.W."/>
            <person name="Richards J.E."/>
            <person name="Wolf T.M."/>
        </authorList>
    </citation>
    <scope>NUCLEOTIDE SEQUENCE</scope>
    <source>
        <strain evidence="1">MNPRO001-30</strain>
        <tissue evidence="1">Meninges</tissue>
    </source>
</reference>
<dbReference type="EMBL" id="JAHQIW010003510">
    <property type="protein sequence ID" value="KAJ1358908.1"/>
    <property type="molecule type" value="Genomic_DNA"/>
</dbReference>
<proteinExistence type="predicted"/>
<accession>A0AAD5MNB4</accession>
<protein>
    <submittedName>
        <fullName evidence="1">Uncharacterized protein</fullName>
    </submittedName>
</protein>
<dbReference type="Proteomes" id="UP001196413">
    <property type="component" value="Unassembled WGS sequence"/>
</dbReference>
<evidence type="ECO:0000313" key="1">
    <source>
        <dbReference type="EMBL" id="KAJ1358908.1"/>
    </source>
</evidence>
<evidence type="ECO:0000313" key="2">
    <source>
        <dbReference type="Proteomes" id="UP001196413"/>
    </source>
</evidence>
<name>A0AAD5MNB4_PARTN</name>
<keyword evidence="2" id="KW-1185">Reference proteome</keyword>
<dbReference type="AlphaFoldDB" id="A0AAD5MNB4"/>
<comment type="caution">
    <text evidence="1">The sequence shown here is derived from an EMBL/GenBank/DDBJ whole genome shotgun (WGS) entry which is preliminary data.</text>
</comment>